<dbReference type="Proteomes" id="UP000636709">
    <property type="component" value="Unassembled WGS sequence"/>
</dbReference>
<dbReference type="InterPro" id="IPR002528">
    <property type="entry name" value="MATE_fam"/>
</dbReference>
<protein>
    <submittedName>
        <fullName evidence="2">Uncharacterized protein</fullName>
    </submittedName>
</protein>
<evidence type="ECO:0000313" key="3">
    <source>
        <dbReference type="Proteomes" id="UP000636709"/>
    </source>
</evidence>
<dbReference type="GO" id="GO:0015297">
    <property type="term" value="F:antiporter activity"/>
    <property type="evidence" value="ECO:0007669"/>
    <property type="project" value="InterPro"/>
</dbReference>
<sequence>MESQSVVPLISELPGKRAGLPKRVWEESKKLWEVVGPAVFMRLVLYSMNVVSQAFAGHLGDRELAAFSIASTVISGYRRFADLLPVGLLGTIRV</sequence>
<dbReference type="GO" id="GO:0016020">
    <property type="term" value="C:membrane"/>
    <property type="evidence" value="ECO:0007669"/>
    <property type="project" value="InterPro"/>
</dbReference>
<dbReference type="Pfam" id="PF01554">
    <property type="entry name" value="MatE"/>
    <property type="match status" value="1"/>
</dbReference>
<evidence type="ECO:0000256" key="1">
    <source>
        <dbReference type="ARBA" id="ARBA00010199"/>
    </source>
</evidence>
<dbReference type="PANTHER" id="PTHR11206">
    <property type="entry name" value="MULTIDRUG RESISTANCE PROTEIN"/>
    <property type="match status" value="1"/>
</dbReference>
<keyword evidence="3" id="KW-1185">Reference proteome</keyword>
<accession>A0A835KVC1</accession>
<comment type="caution">
    <text evidence="2">The sequence shown here is derived from an EMBL/GenBank/DDBJ whole genome shotgun (WGS) entry which is preliminary data.</text>
</comment>
<dbReference type="EMBL" id="JACEFO010000112">
    <property type="protein sequence ID" value="KAF8781105.1"/>
    <property type="molecule type" value="Genomic_DNA"/>
</dbReference>
<evidence type="ECO:0000313" key="2">
    <source>
        <dbReference type="EMBL" id="KAF8781105.1"/>
    </source>
</evidence>
<dbReference type="OrthoDB" id="783419at2759"/>
<dbReference type="GO" id="GO:0042910">
    <property type="term" value="F:xenobiotic transmembrane transporter activity"/>
    <property type="evidence" value="ECO:0007669"/>
    <property type="project" value="InterPro"/>
</dbReference>
<gene>
    <name evidence="2" type="ORF">HU200_001082</name>
</gene>
<comment type="similarity">
    <text evidence="1">Belongs to the multi antimicrobial extrusion (MATE) (TC 2.A.66.1) family.</text>
</comment>
<reference evidence="2" key="1">
    <citation type="submission" date="2020-07" db="EMBL/GenBank/DDBJ databases">
        <title>Genome sequence and genetic diversity analysis of an under-domesticated orphan crop, white fonio (Digitaria exilis).</title>
        <authorList>
            <person name="Bennetzen J.L."/>
            <person name="Chen S."/>
            <person name="Ma X."/>
            <person name="Wang X."/>
            <person name="Yssel A.E.J."/>
            <person name="Chaluvadi S.R."/>
            <person name="Johnson M."/>
            <person name="Gangashetty P."/>
            <person name="Hamidou F."/>
            <person name="Sanogo M.D."/>
            <person name="Zwaenepoel A."/>
            <person name="Wallace J."/>
            <person name="Van De Peer Y."/>
            <person name="Van Deynze A."/>
        </authorList>
    </citation>
    <scope>NUCLEOTIDE SEQUENCE</scope>
    <source>
        <tissue evidence="2">Leaves</tissue>
    </source>
</reference>
<name>A0A835KVC1_9POAL</name>
<proteinExistence type="inferred from homology"/>
<dbReference type="AlphaFoldDB" id="A0A835KVC1"/>
<organism evidence="2 3">
    <name type="scientific">Digitaria exilis</name>
    <dbReference type="NCBI Taxonomy" id="1010633"/>
    <lineage>
        <taxon>Eukaryota</taxon>
        <taxon>Viridiplantae</taxon>
        <taxon>Streptophyta</taxon>
        <taxon>Embryophyta</taxon>
        <taxon>Tracheophyta</taxon>
        <taxon>Spermatophyta</taxon>
        <taxon>Magnoliopsida</taxon>
        <taxon>Liliopsida</taxon>
        <taxon>Poales</taxon>
        <taxon>Poaceae</taxon>
        <taxon>PACMAD clade</taxon>
        <taxon>Panicoideae</taxon>
        <taxon>Panicodae</taxon>
        <taxon>Paniceae</taxon>
        <taxon>Anthephorinae</taxon>
        <taxon>Digitaria</taxon>
    </lineage>
</organism>